<dbReference type="SUPFAM" id="SSF53335">
    <property type="entry name" value="S-adenosyl-L-methionine-dependent methyltransferases"/>
    <property type="match status" value="1"/>
</dbReference>
<evidence type="ECO:0000313" key="1">
    <source>
        <dbReference type="EMBL" id="MDC3987388.1"/>
    </source>
</evidence>
<keyword evidence="2" id="KW-1185">Reference proteome</keyword>
<dbReference type="GO" id="GO:0008168">
    <property type="term" value="F:methyltransferase activity"/>
    <property type="evidence" value="ECO:0007669"/>
    <property type="project" value="UniProtKB-KW"/>
</dbReference>
<protein>
    <submittedName>
        <fullName evidence="1">Class I SAM-dependent methyltransferase</fullName>
    </submittedName>
</protein>
<name>A0A9X3XE67_9BACT</name>
<reference evidence="1 2" key="1">
    <citation type="submission" date="2021-04" db="EMBL/GenBank/DDBJ databases">
        <title>Genome analysis of Polyangium sp.</title>
        <authorList>
            <person name="Li Y."/>
            <person name="Wang J."/>
        </authorList>
    </citation>
    <scope>NUCLEOTIDE SEQUENCE [LARGE SCALE GENOMIC DNA]</scope>
    <source>
        <strain evidence="1 2">SDU14</strain>
    </source>
</reference>
<gene>
    <name evidence="1" type="ORF">KEG57_43365</name>
</gene>
<dbReference type="RefSeq" id="WP_272426843.1">
    <property type="nucleotide sequence ID" value="NZ_JAGTJJ010000052.1"/>
</dbReference>
<dbReference type="Proteomes" id="UP001151081">
    <property type="component" value="Unassembled WGS sequence"/>
</dbReference>
<dbReference type="Gene3D" id="3.40.50.150">
    <property type="entry name" value="Vaccinia Virus protein VP39"/>
    <property type="match status" value="1"/>
</dbReference>
<comment type="caution">
    <text evidence="1">The sequence shown here is derived from an EMBL/GenBank/DDBJ whole genome shotgun (WGS) entry which is preliminary data.</text>
</comment>
<dbReference type="AlphaFoldDB" id="A0A9X3XE67"/>
<dbReference type="InterPro" id="IPR029063">
    <property type="entry name" value="SAM-dependent_MTases_sf"/>
</dbReference>
<dbReference type="GO" id="GO:0032259">
    <property type="term" value="P:methylation"/>
    <property type="evidence" value="ECO:0007669"/>
    <property type="project" value="UniProtKB-KW"/>
</dbReference>
<accession>A0A9X3XE67</accession>
<dbReference type="Pfam" id="PF13489">
    <property type="entry name" value="Methyltransf_23"/>
    <property type="match status" value="1"/>
</dbReference>
<evidence type="ECO:0000313" key="2">
    <source>
        <dbReference type="Proteomes" id="UP001151081"/>
    </source>
</evidence>
<organism evidence="1 2">
    <name type="scientific">Polyangium jinanense</name>
    <dbReference type="NCBI Taxonomy" id="2829994"/>
    <lineage>
        <taxon>Bacteria</taxon>
        <taxon>Pseudomonadati</taxon>
        <taxon>Myxococcota</taxon>
        <taxon>Polyangia</taxon>
        <taxon>Polyangiales</taxon>
        <taxon>Polyangiaceae</taxon>
        <taxon>Polyangium</taxon>
    </lineage>
</organism>
<dbReference type="CDD" id="cd02440">
    <property type="entry name" value="AdoMet_MTases"/>
    <property type="match status" value="1"/>
</dbReference>
<proteinExistence type="predicted"/>
<keyword evidence="1" id="KW-0489">Methyltransferase</keyword>
<dbReference type="EMBL" id="JAGTJJ010000052">
    <property type="protein sequence ID" value="MDC3987388.1"/>
    <property type="molecule type" value="Genomic_DNA"/>
</dbReference>
<keyword evidence="1" id="KW-0808">Transferase</keyword>
<sequence>MDLDALFRVVRETSFTAMLDVGCGTGFMVRETRKRHPACRVEGIDRFDFDGEGCSVADVCSVDFSWQRRYDLLTMVHAVNHLVDPKRAIENLNARLEPGGHLLIANPNPAFVKIIRTLNAHGYLETRGGDDTVIAYLGAAEIDRIVNRYGLHRVLHREYGEAIRCTVHGVDLVIRERELLLYRKRG</sequence>